<protein>
    <submittedName>
        <fullName evidence="2">Uncharacterized protein</fullName>
    </submittedName>
</protein>
<sequence>MASVPPTSAAAEAPPSYEEVVKKFNGLIGSNPNPRGVLDAADGLSQTDLDVLVANHDQNFPIKTEQQKVSFATGVAKTSCSAELQDFVNVSASAAATTAVEITRTFHRVQSQLAKVDQRSGTSFQSQFLPMKAKFQSALDDSREVASRIAGSITVFDGTEIAYAHDDRASIEGRVKKIEKYITSAAGLQTESSRVQSEIAQVKTSLSEFIVVFTAWAKDKEGELSEAIRRIKADLLQLENRLADRETKLQAVTHFTQGLAPITSALALAFPPYSSAIAIGGLIFGGMSLATTTALVREIGMLKHAIAQKTKEKEDLGAELEAIRQAREELEETGTASLSLFGDCIKTMPGVSTAAVGDASKILEWLKAGAPAQREELAGAITQLHATKFATPSVFVHVRFILEDLSGGHYFMAGKRRYNNSNGITAYVRTSPARTKADFDQLAQHIEEAWYRVIGARPAEDGKLFPPDTEESRLTAVAFFPILAARELGLTIPEAGKETEWFKEQLPIIVKTAESDGGDLADMLNEFKEREDLRKLLA</sequence>
<dbReference type="Gene3D" id="3.30.429.10">
    <property type="entry name" value="Macrophage Migration Inhibitory Factor"/>
    <property type="match status" value="1"/>
</dbReference>
<reference evidence="2 3" key="1">
    <citation type="journal article" date="2016" name="Genome Biol. Evol.">
        <title>Divergent and convergent evolution of fungal pathogenicity.</title>
        <authorList>
            <person name="Shang Y."/>
            <person name="Xiao G."/>
            <person name="Zheng P."/>
            <person name="Cen K."/>
            <person name="Zhan S."/>
            <person name="Wang C."/>
        </authorList>
    </citation>
    <scope>NUCLEOTIDE SEQUENCE [LARGE SCALE GENOMIC DNA]</scope>
    <source>
        <strain evidence="2 3">RCEF 4871</strain>
    </source>
</reference>
<dbReference type="Proteomes" id="UP000243498">
    <property type="component" value="Unassembled WGS sequence"/>
</dbReference>
<comment type="caution">
    <text evidence="2">The sequence shown here is derived from an EMBL/GenBank/DDBJ whole genome shotgun (WGS) entry which is preliminary data.</text>
</comment>
<feature type="coiled-coil region" evidence="1">
    <location>
        <begin position="221"/>
        <end position="248"/>
    </location>
</feature>
<name>A0A167B857_METRR</name>
<dbReference type="OrthoDB" id="9981319at2759"/>
<keyword evidence="3" id="KW-1185">Reference proteome</keyword>
<evidence type="ECO:0000256" key="1">
    <source>
        <dbReference type="SAM" id="Coils"/>
    </source>
</evidence>
<keyword evidence="1" id="KW-0175">Coiled coil</keyword>
<gene>
    <name evidence="2" type="ORF">NOR_06179</name>
</gene>
<dbReference type="InterPro" id="IPR014347">
    <property type="entry name" value="Tautomerase/MIF_sf"/>
</dbReference>
<proteinExistence type="predicted"/>
<dbReference type="AlphaFoldDB" id="A0A167B857"/>
<organism evidence="2 3">
    <name type="scientific">Metarhizium rileyi (strain RCEF 4871)</name>
    <name type="common">Nomuraea rileyi</name>
    <dbReference type="NCBI Taxonomy" id="1649241"/>
    <lineage>
        <taxon>Eukaryota</taxon>
        <taxon>Fungi</taxon>
        <taxon>Dikarya</taxon>
        <taxon>Ascomycota</taxon>
        <taxon>Pezizomycotina</taxon>
        <taxon>Sordariomycetes</taxon>
        <taxon>Hypocreomycetidae</taxon>
        <taxon>Hypocreales</taxon>
        <taxon>Clavicipitaceae</taxon>
        <taxon>Metarhizium</taxon>
    </lineage>
</organism>
<feature type="coiled-coil region" evidence="1">
    <location>
        <begin position="306"/>
        <end position="333"/>
    </location>
</feature>
<accession>A0A167B857</accession>
<dbReference type="OMA" id="IANHENP"/>
<evidence type="ECO:0000313" key="2">
    <source>
        <dbReference type="EMBL" id="OAA39759.1"/>
    </source>
</evidence>
<evidence type="ECO:0000313" key="3">
    <source>
        <dbReference type="Proteomes" id="UP000243498"/>
    </source>
</evidence>
<dbReference type="EMBL" id="AZHC01000021">
    <property type="protein sequence ID" value="OAA39759.1"/>
    <property type="molecule type" value="Genomic_DNA"/>
</dbReference>